<proteinExistence type="predicted"/>
<keyword evidence="3" id="KW-1185">Reference proteome</keyword>
<dbReference type="EMBL" id="JAINUG010000014">
    <property type="protein sequence ID" value="KAJ8414009.1"/>
    <property type="molecule type" value="Genomic_DNA"/>
</dbReference>
<organism evidence="2 3">
    <name type="scientific">Aldrovandia affinis</name>
    <dbReference type="NCBI Taxonomy" id="143900"/>
    <lineage>
        <taxon>Eukaryota</taxon>
        <taxon>Metazoa</taxon>
        <taxon>Chordata</taxon>
        <taxon>Craniata</taxon>
        <taxon>Vertebrata</taxon>
        <taxon>Euteleostomi</taxon>
        <taxon>Actinopterygii</taxon>
        <taxon>Neopterygii</taxon>
        <taxon>Teleostei</taxon>
        <taxon>Notacanthiformes</taxon>
        <taxon>Halosauridae</taxon>
        <taxon>Aldrovandia</taxon>
    </lineage>
</organism>
<protein>
    <submittedName>
        <fullName evidence="2">Uncharacterized protein</fullName>
    </submittedName>
</protein>
<dbReference type="Proteomes" id="UP001221898">
    <property type="component" value="Unassembled WGS sequence"/>
</dbReference>
<comment type="caution">
    <text evidence="2">The sequence shown here is derived from an EMBL/GenBank/DDBJ whole genome shotgun (WGS) entry which is preliminary data.</text>
</comment>
<feature type="region of interest" description="Disordered" evidence="1">
    <location>
        <begin position="1"/>
        <end position="71"/>
    </location>
</feature>
<evidence type="ECO:0000313" key="2">
    <source>
        <dbReference type="EMBL" id="KAJ8414009.1"/>
    </source>
</evidence>
<name>A0AAD7T3Y5_9TELE</name>
<feature type="compositionally biased region" description="Low complexity" evidence="1">
    <location>
        <begin position="1"/>
        <end position="22"/>
    </location>
</feature>
<dbReference type="AlphaFoldDB" id="A0AAD7T3Y5"/>
<reference evidence="2" key="1">
    <citation type="journal article" date="2023" name="Science">
        <title>Genome structures resolve the early diversification of teleost fishes.</title>
        <authorList>
            <person name="Parey E."/>
            <person name="Louis A."/>
            <person name="Montfort J."/>
            <person name="Bouchez O."/>
            <person name="Roques C."/>
            <person name="Iampietro C."/>
            <person name="Lluch J."/>
            <person name="Castinel A."/>
            <person name="Donnadieu C."/>
            <person name="Desvignes T."/>
            <person name="Floi Bucao C."/>
            <person name="Jouanno E."/>
            <person name="Wen M."/>
            <person name="Mejri S."/>
            <person name="Dirks R."/>
            <person name="Jansen H."/>
            <person name="Henkel C."/>
            <person name="Chen W.J."/>
            <person name="Zahm M."/>
            <person name="Cabau C."/>
            <person name="Klopp C."/>
            <person name="Thompson A.W."/>
            <person name="Robinson-Rechavi M."/>
            <person name="Braasch I."/>
            <person name="Lecointre G."/>
            <person name="Bobe J."/>
            <person name="Postlethwait J.H."/>
            <person name="Berthelot C."/>
            <person name="Roest Crollius H."/>
            <person name="Guiguen Y."/>
        </authorList>
    </citation>
    <scope>NUCLEOTIDE SEQUENCE</scope>
    <source>
        <strain evidence="2">NC1722</strain>
    </source>
</reference>
<evidence type="ECO:0000313" key="3">
    <source>
        <dbReference type="Proteomes" id="UP001221898"/>
    </source>
</evidence>
<evidence type="ECO:0000256" key="1">
    <source>
        <dbReference type="SAM" id="MobiDB-lite"/>
    </source>
</evidence>
<sequence length="91" mass="9048">MTQQAGIGPRAAAAAGPTAGGRLQADSVRESGGPQPTDGGWPPSDSPGLTCERRSRGTGTGGGRLREDHMADGCTHLTPASHLSGGEVSVL</sequence>
<gene>
    <name evidence="2" type="ORF">AAFF_G00066070</name>
</gene>
<accession>A0AAD7T3Y5</accession>